<evidence type="ECO:0000313" key="1">
    <source>
        <dbReference type="EMBL" id="PKU39260.1"/>
    </source>
</evidence>
<accession>A0A2I0TZL2</accession>
<protein>
    <submittedName>
        <fullName evidence="1">Uncharacterized protein</fullName>
    </submittedName>
</protein>
<reference evidence="2" key="2">
    <citation type="submission" date="2017-12" db="EMBL/GenBank/DDBJ databases">
        <title>Genome sequence of the Bar-tailed Godwit (Limosa lapponica baueri).</title>
        <authorList>
            <person name="Lima N.C.B."/>
            <person name="Parody-Merino A.M."/>
            <person name="Battley P.F."/>
            <person name="Fidler A.E."/>
            <person name="Prosdocimi F."/>
        </authorList>
    </citation>
    <scope>NUCLEOTIDE SEQUENCE [LARGE SCALE GENOMIC DNA]</scope>
</reference>
<reference evidence="2" key="1">
    <citation type="submission" date="2017-11" db="EMBL/GenBank/DDBJ databases">
        <authorList>
            <person name="Lima N.C."/>
            <person name="Parody-Merino A.M."/>
            <person name="Battley P.F."/>
            <person name="Fidler A.E."/>
            <person name="Prosdocimi F."/>
        </authorList>
    </citation>
    <scope>NUCLEOTIDE SEQUENCE [LARGE SCALE GENOMIC DNA]</scope>
</reference>
<dbReference type="AlphaFoldDB" id="A0A2I0TZL2"/>
<dbReference type="Proteomes" id="UP000233556">
    <property type="component" value="Unassembled WGS sequence"/>
</dbReference>
<name>A0A2I0TZL2_LIMLA</name>
<gene>
    <name evidence="1" type="ORF">llap_10438</name>
</gene>
<sequence>MSSVNGLGLNQLCKLFSDGLGIQMRMREHEEKGQDNLKGVRHHIMNHYGVQEPVDGMVLRGPAKPTCNHGQIMGEQLEWGSPLKYSQMQKERLLIVIPFITQLHQMSNFII</sequence>
<evidence type="ECO:0000313" key="2">
    <source>
        <dbReference type="Proteomes" id="UP000233556"/>
    </source>
</evidence>
<keyword evidence="2" id="KW-1185">Reference proteome</keyword>
<organism evidence="1 2">
    <name type="scientific">Limosa lapponica baueri</name>
    <dbReference type="NCBI Taxonomy" id="1758121"/>
    <lineage>
        <taxon>Eukaryota</taxon>
        <taxon>Metazoa</taxon>
        <taxon>Chordata</taxon>
        <taxon>Craniata</taxon>
        <taxon>Vertebrata</taxon>
        <taxon>Euteleostomi</taxon>
        <taxon>Archelosauria</taxon>
        <taxon>Archosauria</taxon>
        <taxon>Dinosauria</taxon>
        <taxon>Saurischia</taxon>
        <taxon>Theropoda</taxon>
        <taxon>Coelurosauria</taxon>
        <taxon>Aves</taxon>
        <taxon>Neognathae</taxon>
        <taxon>Neoaves</taxon>
        <taxon>Charadriiformes</taxon>
        <taxon>Scolopacidae</taxon>
        <taxon>Limosa</taxon>
    </lineage>
</organism>
<dbReference type="EMBL" id="KZ506529">
    <property type="protein sequence ID" value="PKU39260.1"/>
    <property type="molecule type" value="Genomic_DNA"/>
</dbReference>
<proteinExistence type="predicted"/>